<feature type="short sequence motif" description="GXGXXG" evidence="2">
    <location>
        <begin position="39"/>
        <end position="44"/>
    </location>
</feature>
<keyword evidence="2" id="KW-0442">Lipid degradation</keyword>
<keyword evidence="2" id="KW-0378">Hydrolase</keyword>
<dbReference type="SUPFAM" id="SSF52151">
    <property type="entry name" value="FabD/lysophospholipase-like"/>
    <property type="match status" value="2"/>
</dbReference>
<reference evidence="6" key="2">
    <citation type="journal article" date="2016" name="Genome Announc.">
        <title>Draft Genome Sequences of Two Novel Amoeba-Resistant Intranuclear Bacteria, 'Candidatus Berkiella cookevillensis' and 'Candidatus Berkiella aquae'.</title>
        <authorList>
            <person name="Mehari Y.T."/>
            <person name="Arivett B.A."/>
            <person name="Farone A.L."/>
            <person name="Gunderson J.H."/>
            <person name="Farone M.B."/>
        </authorList>
    </citation>
    <scope>NUCLEOTIDE SEQUENCE</scope>
    <source>
        <strain evidence="6">CC99</strain>
    </source>
</reference>
<dbReference type="PANTHER" id="PTHR46394:SF1">
    <property type="entry name" value="PNPLA DOMAIN-CONTAINING PROTEIN"/>
    <property type="match status" value="1"/>
</dbReference>
<dbReference type="RefSeq" id="WP_057623969.1">
    <property type="nucleotide sequence ID" value="NZ_LKHV02000001.1"/>
</dbReference>
<evidence type="ECO:0000256" key="3">
    <source>
        <dbReference type="SAM" id="Coils"/>
    </source>
</evidence>
<name>A0A0Q9YRA0_9GAMM</name>
<reference evidence="6" key="3">
    <citation type="submission" date="2021-06" db="EMBL/GenBank/DDBJ databases">
        <title>Genomic Description and Analysis of Intracellular Bacteria, Candidatus Berkiella cookevillensis and Candidatus Berkiella aquae.</title>
        <authorList>
            <person name="Kidane D.T."/>
            <person name="Mehari Y.T."/>
            <person name="Rice F.C."/>
            <person name="Arivett B.A."/>
            <person name="Farone A.L."/>
            <person name="Berk S.G."/>
            <person name="Farone M.B."/>
        </authorList>
    </citation>
    <scope>NUCLEOTIDE SEQUENCE</scope>
    <source>
        <strain evidence="6">CC99</strain>
    </source>
</reference>
<evidence type="ECO:0000259" key="4">
    <source>
        <dbReference type="PROSITE" id="PS51635"/>
    </source>
</evidence>
<dbReference type="Pfam" id="PF01734">
    <property type="entry name" value="Patatin"/>
    <property type="match status" value="2"/>
</dbReference>
<dbReference type="PANTHER" id="PTHR46394">
    <property type="entry name" value="ANNEXIN"/>
    <property type="match status" value="1"/>
</dbReference>
<evidence type="ECO:0000313" key="5">
    <source>
        <dbReference type="EMBL" id="KRG19310.1"/>
    </source>
</evidence>
<feature type="coiled-coil region" evidence="3">
    <location>
        <begin position="1690"/>
        <end position="1724"/>
    </location>
</feature>
<feature type="active site" description="Proton acceptor" evidence="2">
    <location>
        <position position="275"/>
    </location>
</feature>
<comment type="caution">
    <text evidence="5">The sequence shown here is derived from an EMBL/GenBank/DDBJ whole genome shotgun (WGS) entry which is preliminary data.</text>
</comment>
<dbReference type="PROSITE" id="PS51635">
    <property type="entry name" value="PNPLA"/>
    <property type="match status" value="2"/>
</dbReference>
<sequence length="2018" mass="231708">MSKTALSIPYIHELFLKYANIADLHRERSVPIENLVFEGGGVKGLVYAGAIEVLEAENILKGVKRVAGSSAGGITALLLGFGFSVSEIKRIMSDEIDFTQLMDRRITWDPTRVINLAGMSIGITDIVMLFKNKGLYKGDAFVQVVKAILKKKVEENLKTHIQKIYKDKINELKDTGSDAEIEMFVQGKMLELLDKYYINDLGNITFEQFEKLKSEFPEWNLKSIYLTGTKLSDGSLRVFSRDSDPTMSIVDAVRITMSFPFGFEPVLYQGEYYADGGIADNYPMHIFNAEQFQTHGLNQSGVNPCTLGFLVDSKEEIGVRWGKKEPAQNELSIKKFAGSVLSGIHNRWEILKDIYNIQSIQIDDLGVPTMDLALSAQMKAKLIDSGREPTQFYFDNYYNKKDILSTLPEYEDFLEKYYSKGQPELKRIIETEIWPILNEVHTINIAFNTLPISDLLAEVKNKLNLCDEAIIQNEALRIERTHKYEHHLETINLQIDNLTTKISLLDSDIRNCQRRIKNLADIPDERQGQDLSEIYNRLKEEKKKYKRKFQKVESNRNSILEEVQKEYKQADNYVFNLLIKEQEYTLFQENRFIEKLQEIELKLHEQLDLALDAIHGYQRSYPDPRTSTEYEKNIFLMTQKLHQKYFNTFLNILKYDDIQSGENANRCIELIDAMLKMGYSLEASESVLSFYLRSKKFSGLTDKKMAADILFKIFVSELEENILLENYLPLNALFEKAMIEHYDVGASIAESALFAQQRCYEKCVELERIRMAQKWVVTPSEDENIYYAESLRKTTRQLSIGKWGDQIVVENQDCASYNLQRLNTKDKETYGKMSTNYTVQTITRKEFNNPSIGKDSLPVIAHILTPESLHLKNTSIDQKEIIVAFQASDLESDKFSVASLHSQQRIKQFEECKEEIINQILWNIRQSKEIARPNNSTYKITIHGEGLAGQDAQYLLQALLDEIKSCSHREGLMDISKINLVLVDPSRVDVQCALDLKSNIQKLNEYKLMPELLGYTLINHSKIGKENYNRLAQNYIGDANILGFLAADEATVKVDFVDHERPNIRLQSYSNKESSVDNIVNVSNYIYKQAWFRYLYMAGTNIKNIAKAILVDFMPNVVLSFVKLPFQIGWNILKRFTNPFVRIFKRFGRNIELPQKINWLENKKQSHLNEKKVKKGKFFDKEKFQKELLQGIAYNEKKITTLLSESTISERLKQETRPPIENIVFEGGGVKGIAYVGAIEAMERNGMLKDVKRVAGSSAGGITASLVALGYNAEELKNIFINEINFDELMDEPFDLGGIDALFEASGMSVSLSGIVSLFKNKGLFKGENFDSLLKKLIHRKLEHKLKEMLFNALTEDDLIKIYQPQDPSLLTDEEKNHLIDQFLTERLSAFLEKENITNLSEITLGQLKTLRKKYPTLGLLDIILTATDLGDASLKTFSAESDKDLPLHKAVRMTMSFPGGFMPVNYNNRWYADGGIANNYPIEVFDQPKYLSHGRNHAGVNPCTLGILIDSQEEIQSRWGIRVESETTLTLPSFIASVLYGMHNRSEILRDRYNINSIQIIDDIGSEGQYKPTATMDLNLNIADKLKLYQNGASALDSYHALYMGENVQYHLVDSYKNLEQKYYSKSVKEMKNIFQTEIIPLIQQFEMMLPYLDRWESKVQKEIADNDLSLNNEIESILIKIENRTYQVQALEKDNALFEKNMQILNEKLNASQTAYQHLKSKIDNHTATESEILLEPTLFKEYQKAQDLVAEKSKRREIFLQKNINLKNEIDGLQKVLIKYNEKDISAVKKLRVLNDYIILIQQAREAHAFLLKEKAILLKAANLKGKDLSEKQEINTTIKKSESDMMHDLFREYYTSSESALQFSLYDNGGNHSSSDAKNKYMSQLLNVFNDSQWIEESDRNSSRFVAMGEKNIFAQIDFTDTTARFSGTAFHELNKAAALYQQTYQNDELEVDYDIEADTLEDGLAILKNLNQSGFNVNLVKKMYLKSELVVEDDAFEKMKQDVIRDLKNIALR</sequence>
<keyword evidence="1 2" id="KW-0443">Lipid metabolism</keyword>
<feature type="domain" description="PNPLA" evidence="4">
    <location>
        <begin position="1223"/>
        <end position="1487"/>
    </location>
</feature>
<dbReference type="InterPro" id="IPR002641">
    <property type="entry name" value="PNPLA_dom"/>
</dbReference>
<feature type="short sequence motif" description="DGA/G" evidence="2">
    <location>
        <begin position="275"/>
        <end position="277"/>
    </location>
</feature>
<organism evidence="5">
    <name type="scientific">Candidatus Berkiella cookevillensis</name>
    <dbReference type="NCBI Taxonomy" id="437022"/>
    <lineage>
        <taxon>Bacteria</taxon>
        <taxon>Pseudomonadati</taxon>
        <taxon>Pseudomonadota</taxon>
        <taxon>Gammaproteobacteria</taxon>
        <taxon>Candidatus Berkiellales</taxon>
        <taxon>Candidatus Berkiellaceae</taxon>
        <taxon>Candidatus Berkiella</taxon>
    </lineage>
</organism>
<dbReference type="PATRIC" id="fig|1590042.3.peg.855"/>
<keyword evidence="3" id="KW-0175">Coiled coil</keyword>
<feature type="short sequence motif" description="GXSXG" evidence="2">
    <location>
        <begin position="68"/>
        <end position="72"/>
    </location>
</feature>
<feature type="coiled-coil region" evidence="3">
    <location>
        <begin position="495"/>
        <end position="562"/>
    </location>
</feature>
<feature type="domain" description="PNPLA" evidence="4">
    <location>
        <begin position="35"/>
        <end position="288"/>
    </location>
</feature>
<evidence type="ECO:0000256" key="1">
    <source>
        <dbReference type="ARBA" id="ARBA00023098"/>
    </source>
</evidence>
<dbReference type="CDD" id="cd07207">
    <property type="entry name" value="Pat_ExoU_VipD_like"/>
    <property type="match status" value="2"/>
</dbReference>
<feature type="active site" description="Nucleophile" evidence="2">
    <location>
        <position position="70"/>
    </location>
</feature>
<accession>A0A0Q9YRA0</accession>
<dbReference type="STRING" id="437022.CC99x_00839"/>
<feature type="short sequence motif" description="GXGXXG" evidence="2">
    <location>
        <begin position="1227"/>
        <end position="1232"/>
    </location>
</feature>
<feature type="active site" description="Nucleophile" evidence="2">
    <location>
        <position position="1258"/>
    </location>
</feature>
<reference evidence="5" key="1">
    <citation type="submission" date="2015-09" db="EMBL/GenBank/DDBJ databases">
        <title>Draft Genome Sequences of Two Novel Amoeba-resistant Intranuclear Bacteria, Candidatus Berkiella cookevillensis and Candidatus Berkiella aquae.</title>
        <authorList>
            <person name="Mehari Y.T."/>
            <person name="Arivett B.A."/>
            <person name="Farone A.L."/>
            <person name="Gunderson J.H."/>
            <person name="Farone M.B."/>
        </authorList>
    </citation>
    <scope>NUCLEOTIDE SEQUENCE [LARGE SCALE GENOMIC DNA]</scope>
    <source>
        <strain evidence="5">CC99</strain>
    </source>
</reference>
<dbReference type="Proteomes" id="UP000051494">
    <property type="component" value="Unassembled WGS sequence"/>
</dbReference>
<dbReference type="EMBL" id="LKHV01000003">
    <property type="protein sequence ID" value="KRG19310.1"/>
    <property type="molecule type" value="Genomic_DNA"/>
</dbReference>
<keyword evidence="7" id="KW-1185">Reference proteome</keyword>
<dbReference type="InterPro" id="IPR052580">
    <property type="entry name" value="Lipid_Hydrolase"/>
</dbReference>
<dbReference type="GO" id="GO:0016787">
    <property type="term" value="F:hydrolase activity"/>
    <property type="evidence" value="ECO:0007669"/>
    <property type="project" value="UniProtKB-UniRule"/>
</dbReference>
<protein>
    <submittedName>
        <fullName evidence="6">Patatin-like phospholipase family protein</fullName>
    </submittedName>
</protein>
<evidence type="ECO:0000256" key="2">
    <source>
        <dbReference type="PROSITE-ProRule" id="PRU01161"/>
    </source>
</evidence>
<gene>
    <name evidence="5" type="ORF">CC99x_00839</name>
    <name evidence="6" type="ORF">CC99x_008425</name>
</gene>
<feature type="active site" description="Proton acceptor" evidence="2">
    <location>
        <position position="1474"/>
    </location>
</feature>
<dbReference type="OrthoDB" id="7021815at2"/>
<evidence type="ECO:0000313" key="7">
    <source>
        <dbReference type="Proteomes" id="UP000051494"/>
    </source>
</evidence>
<dbReference type="EMBL" id="LKHV02000001">
    <property type="protein sequence ID" value="MCS5708924.1"/>
    <property type="molecule type" value="Genomic_DNA"/>
</dbReference>
<feature type="short sequence motif" description="DGA/G" evidence="2">
    <location>
        <begin position="1474"/>
        <end position="1476"/>
    </location>
</feature>
<dbReference type="GO" id="GO:0016042">
    <property type="term" value="P:lipid catabolic process"/>
    <property type="evidence" value="ECO:0007669"/>
    <property type="project" value="UniProtKB-UniRule"/>
</dbReference>
<dbReference type="InterPro" id="IPR016035">
    <property type="entry name" value="Acyl_Trfase/lysoPLipase"/>
</dbReference>
<evidence type="ECO:0000313" key="6">
    <source>
        <dbReference type="EMBL" id="MCS5708924.1"/>
    </source>
</evidence>
<dbReference type="Gene3D" id="3.40.1090.10">
    <property type="entry name" value="Cytosolic phospholipase A2 catalytic domain"/>
    <property type="match status" value="2"/>
</dbReference>
<proteinExistence type="predicted"/>
<feature type="short sequence motif" description="GXSXG" evidence="2">
    <location>
        <begin position="1256"/>
        <end position="1260"/>
    </location>
</feature>